<keyword evidence="3" id="KW-1185">Reference proteome</keyword>
<keyword evidence="1" id="KW-0732">Signal</keyword>
<name>A0A3S4YCS6_9SPHI</name>
<comment type="caution">
    <text evidence="2">The sequence shown here is derived from an EMBL/GenBank/DDBJ whole genome shotgun (WGS) entry which is preliminary data.</text>
</comment>
<feature type="chain" id="PRO_5018790582" description="DUF4468 domain-containing protein" evidence="1">
    <location>
        <begin position="20"/>
        <end position="193"/>
    </location>
</feature>
<protein>
    <recommendedName>
        <fullName evidence="4">DUF4468 domain-containing protein</fullName>
    </recommendedName>
</protein>
<dbReference type="AlphaFoldDB" id="A0A3S4YCS6"/>
<reference evidence="2 3" key="1">
    <citation type="submission" date="2019-01" db="EMBL/GenBank/DDBJ databases">
        <title>Mucilaginibacter antarcticum sp. nov., isolated from antarctic soil.</title>
        <authorList>
            <person name="Yan Y.-Q."/>
            <person name="Du Z.-J."/>
        </authorList>
    </citation>
    <scope>NUCLEOTIDE SEQUENCE [LARGE SCALE GENOMIC DNA]</scope>
    <source>
        <strain evidence="2 3">F01003</strain>
    </source>
</reference>
<dbReference type="RefSeq" id="WP_128533949.1">
    <property type="nucleotide sequence ID" value="NZ_SBIW01000004.1"/>
</dbReference>
<dbReference type="EMBL" id="SBIW01000004">
    <property type="protein sequence ID" value="RWY52363.1"/>
    <property type="molecule type" value="Genomic_DNA"/>
</dbReference>
<sequence>MKRYLITAILALLLRCALAQGVKDSLVYHLPMVNDKLIYTDTVKVTGKKALLDSAANAWFKNYFKNYRPYPADREIDAGAAVFNQAMLEFKVSPGLIAIDYFAAVSIKITCGNNFYTYKIYEISFRPKNGVLNKIGYQKNPEYLIELYKKKYLGLITSMSLSRGMIREYLDKMNTAVIACIESLNRAMANKTM</sequence>
<gene>
    <name evidence="2" type="ORF">EPL05_10660</name>
</gene>
<organism evidence="2 3">
    <name type="scientific">Mucilaginibacter gilvus</name>
    <dbReference type="NCBI Taxonomy" id="2305909"/>
    <lineage>
        <taxon>Bacteria</taxon>
        <taxon>Pseudomonadati</taxon>
        <taxon>Bacteroidota</taxon>
        <taxon>Sphingobacteriia</taxon>
        <taxon>Sphingobacteriales</taxon>
        <taxon>Sphingobacteriaceae</taxon>
        <taxon>Mucilaginibacter</taxon>
    </lineage>
</organism>
<evidence type="ECO:0000313" key="2">
    <source>
        <dbReference type="EMBL" id="RWY52363.1"/>
    </source>
</evidence>
<evidence type="ECO:0000256" key="1">
    <source>
        <dbReference type="SAM" id="SignalP"/>
    </source>
</evidence>
<evidence type="ECO:0000313" key="3">
    <source>
        <dbReference type="Proteomes" id="UP000286701"/>
    </source>
</evidence>
<dbReference type="OrthoDB" id="792296at2"/>
<proteinExistence type="predicted"/>
<accession>A0A3S4YCS6</accession>
<evidence type="ECO:0008006" key="4">
    <source>
        <dbReference type="Google" id="ProtNLM"/>
    </source>
</evidence>
<dbReference type="Proteomes" id="UP000286701">
    <property type="component" value="Unassembled WGS sequence"/>
</dbReference>
<feature type="signal peptide" evidence="1">
    <location>
        <begin position="1"/>
        <end position="19"/>
    </location>
</feature>